<evidence type="ECO:0000313" key="11">
    <source>
        <dbReference type="EMBL" id="QJD96685.1"/>
    </source>
</evidence>
<dbReference type="PANTHER" id="PTHR24421:SF10">
    <property type="entry name" value="NITRATE_NITRITE SENSOR PROTEIN NARQ"/>
    <property type="match status" value="1"/>
</dbReference>
<dbReference type="GO" id="GO:0005524">
    <property type="term" value="F:ATP binding"/>
    <property type="evidence" value="ECO:0007669"/>
    <property type="project" value="UniProtKB-KW"/>
</dbReference>
<keyword evidence="8" id="KW-0902">Two-component regulatory system</keyword>
<dbReference type="SUPFAM" id="SSF55874">
    <property type="entry name" value="ATPase domain of HSP90 chaperone/DNA topoisomerase II/histidine kinase"/>
    <property type="match status" value="1"/>
</dbReference>
<dbReference type="PANTHER" id="PTHR24421">
    <property type="entry name" value="NITRATE/NITRITE SENSOR PROTEIN NARX-RELATED"/>
    <property type="match status" value="1"/>
</dbReference>
<keyword evidence="4" id="KW-0808">Transferase</keyword>
<dbReference type="InterPro" id="IPR035965">
    <property type="entry name" value="PAS-like_dom_sf"/>
</dbReference>
<evidence type="ECO:0000256" key="4">
    <source>
        <dbReference type="ARBA" id="ARBA00022679"/>
    </source>
</evidence>
<dbReference type="Pfam" id="PF13426">
    <property type="entry name" value="PAS_9"/>
    <property type="match status" value="1"/>
</dbReference>
<dbReference type="CDD" id="cd16917">
    <property type="entry name" value="HATPase_UhpB-NarQ-NarX-like"/>
    <property type="match status" value="1"/>
</dbReference>
<evidence type="ECO:0000256" key="6">
    <source>
        <dbReference type="ARBA" id="ARBA00022777"/>
    </source>
</evidence>
<evidence type="ECO:0000256" key="5">
    <source>
        <dbReference type="ARBA" id="ARBA00022741"/>
    </source>
</evidence>
<dbReference type="SUPFAM" id="SSF55785">
    <property type="entry name" value="PYP-like sensor domain (PAS domain)"/>
    <property type="match status" value="2"/>
</dbReference>
<dbReference type="SMART" id="SM00091">
    <property type="entry name" value="PAS"/>
    <property type="match status" value="2"/>
</dbReference>
<evidence type="ECO:0000256" key="7">
    <source>
        <dbReference type="ARBA" id="ARBA00022840"/>
    </source>
</evidence>
<feature type="domain" description="Histidine kinase" evidence="10">
    <location>
        <begin position="443"/>
        <end position="530"/>
    </location>
</feature>
<keyword evidence="9" id="KW-0175">Coiled coil</keyword>
<dbReference type="InterPro" id="IPR003594">
    <property type="entry name" value="HATPase_dom"/>
</dbReference>
<evidence type="ECO:0000313" key="12">
    <source>
        <dbReference type="Proteomes" id="UP000503278"/>
    </source>
</evidence>
<dbReference type="Pfam" id="PF02518">
    <property type="entry name" value="HATPase_c"/>
    <property type="match status" value="1"/>
</dbReference>
<dbReference type="GO" id="GO:0046983">
    <property type="term" value="F:protein dimerization activity"/>
    <property type="evidence" value="ECO:0007669"/>
    <property type="project" value="InterPro"/>
</dbReference>
<keyword evidence="7" id="KW-0067">ATP-binding</keyword>
<evidence type="ECO:0000256" key="9">
    <source>
        <dbReference type="SAM" id="Coils"/>
    </source>
</evidence>
<reference evidence="11 12" key="1">
    <citation type="submission" date="2020-04" db="EMBL/GenBank/DDBJ databases">
        <title>Genome sequencing of novel species.</title>
        <authorList>
            <person name="Heo J."/>
            <person name="Kim S.-J."/>
            <person name="Kim J.-S."/>
            <person name="Hong S.-B."/>
            <person name="Kwon S.-W."/>
        </authorList>
    </citation>
    <scope>NUCLEOTIDE SEQUENCE [LARGE SCALE GENOMIC DNA]</scope>
    <source>
        <strain evidence="11 12">F39-2</strain>
    </source>
</reference>
<keyword evidence="12" id="KW-1185">Reference proteome</keyword>
<dbReference type="Proteomes" id="UP000503278">
    <property type="component" value="Chromosome"/>
</dbReference>
<protein>
    <recommendedName>
        <fullName evidence="2">histidine kinase</fullName>
        <ecNumber evidence="2">2.7.13.3</ecNumber>
    </recommendedName>
</protein>
<dbReference type="InterPro" id="IPR005467">
    <property type="entry name" value="His_kinase_dom"/>
</dbReference>
<dbReference type="InterPro" id="IPR050482">
    <property type="entry name" value="Sensor_HK_TwoCompSys"/>
</dbReference>
<feature type="coiled-coil region" evidence="9">
    <location>
        <begin position="46"/>
        <end position="73"/>
    </location>
</feature>
<sequence length="530" mass="60124">MESEHKNDGQTAFNKLRTKAELVLNSGNFEDIGLEGKDIKLLFQELQVHQIELEMQNDEMRIANENLELEQMKLIGMYDLAPVGYFVLDRSGIIEEVNNAGMALLNTQGKGTLKGKRLQSFVASEFYDIYYRFFHKIQSANIRQSCQLMFVATNGSVFHAQVEGIGVKALSKCYVAIVDITERIESEQNLSETKERLELALAASAAGTWELDVNTMHFSLDEANCRLCHVKEDQFGNTYQAFIQLVHPEDQLMVDQHFRTALIHDSEVDLVCRFLHDEGQVCFANIRGHIAIKPNDKKGFIGIMVDITDKKHMEEEAAASKQRQQRDITIATLHAEENERKRISDALHDSVSQLLYGIKIQMNELNNTQTPPAIYNRINDLLNVAIQETRNISFELAPAILNDFGLPATIEELTKRLSSSGLKIQHLTVGFNRRFDLLLETSIFRIIQELVNNCMKHSGADLVYIEVRKNKHINIIVKDNDTGFNVKEQERQPRGAGLSSIKNRLSLYNGTMQIDSVPEQGTMVKIKLVV</sequence>
<gene>
    <name evidence="11" type="ORF">HH214_12780</name>
</gene>
<dbReference type="InterPro" id="IPR011712">
    <property type="entry name" value="Sig_transdc_His_kin_sub3_dim/P"/>
</dbReference>
<proteinExistence type="predicted"/>
<keyword evidence="5" id="KW-0547">Nucleotide-binding</keyword>
<dbReference type="InterPro" id="IPR000014">
    <property type="entry name" value="PAS"/>
</dbReference>
<dbReference type="AlphaFoldDB" id="A0A7L5E0D0"/>
<dbReference type="GO" id="GO:0016020">
    <property type="term" value="C:membrane"/>
    <property type="evidence" value="ECO:0007669"/>
    <property type="project" value="InterPro"/>
</dbReference>
<dbReference type="EMBL" id="CP051682">
    <property type="protein sequence ID" value="QJD96685.1"/>
    <property type="molecule type" value="Genomic_DNA"/>
</dbReference>
<comment type="catalytic activity">
    <reaction evidence="1">
        <text>ATP + protein L-histidine = ADP + protein N-phospho-L-histidine.</text>
        <dbReference type="EC" id="2.7.13.3"/>
    </reaction>
</comment>
<evidence type="ECO:0000259" key="10">
    <source>
        <dbReference type="PROSITE" id="PS50109"/>
    </source>
</evidence>
<keyword evidence="6" id="KW-0418">Kinase</keyword>
<dbReference type="KEGG" id="mrob:HH214_12780"/>
<evidence type="ECO:0000256" key="2">
    <source>
        <dbReference type="ARBA" id="ARBA00012438"/>
    </source>
</evidence>
<evidence type="ECO:0000256" key="8">
    <source>
        <dbReference type="ARBA" id="ARBA00023012"/>
    </source>
</evidence>
<name>A0A7L5E0D0_9SPHI</name>
<organism evidence="11 12">
    <name type="scientific">Mucilaginibacter robiniae</name>
    <dbReference type="NCBI Taxonomy" id="2728022"/>
    <lineage>
        <taxon>Bacteria</taxon>
        <taxon>Pseudomonadati</taxon>
        <taxon>Bacteroidota</taxon>
        <taxon>Sphingobacteriia</taxon>
        <taxon>Sphingobacteriales</taxon>
        <taxon>Sphingobacteriaceae</taxon>
        <taxon>Mucilaginibacter</taxon>
    </lineage>
</organism>
<dbReference type="Gene3D" id="1.20.5.1930">
    <property type="match status" value="1"/>
</dbReference>
<accession>A0A7L5E0D0</accession>
<dbReference type="GO" id="GO:0000155">
    <property type="term" value="F:phosphorelay sensor kinase activity"/>
    <property type="evidence" value="ECO:0007669"/>
    <property type="project" value="InterPro"/>
</dbReference>
<evidence type="ECO:0000256" key="1">
    <source>
        <dbReference type="ARBA" id="ARBA00000085"/>
    </source>
</evidence>
<keyword evidence="3" id="KW-0597">Phosphoprotein</keyword>
<dbReference type="Gene3D" id="3.30.450.20">
    <property type="entry name" value="PAS domain"/>
    <property type="match status" value="2"/>
</dbReference>
<dbReference type="Gene3D" id="3.30.565.10">
    <property type="entry name" value="Histidine kinase-like ATPase, C-terminal domain"/>
    <property type="match status" value="1"/>
</dbReference>
<dbReference type="RefSeq" id="WP_169608218.1">
    <property type="nucleotide sequence ID" value="NZ_CP051682.1"/>
</dbReference>
<dbReference type="InterPro" id="IPR013655">
    <property type="entry name" value="PAS_fold_3"/>
</dbReference>
<evidence type="ECO:0000256" key="3">
    <source>
        <dbReference type="ARBA" id="ARBA00022553"/>
    </source>
</evidence>
<dbReference type="EC" id="2.7.13.3" evidence="2"/>
<dbReference type="PROSITE" id="PS50109">
    <property type="entry name" value="HIS_KIN"/>
    <property type="match status" value="1"/>
</dbReference>
<dbReference type="CDD" id="cd00130">
    <property type="entry name" value="PAS"/>
    <property type="match status" value="1"/>
</dbReference>
<dbReference type="Pfam" id="PF07730">
    <property type="entry name" value="HisKA_3"/>
    <property type="match status" value="1"/>
</dbReference>
<dbReference type="Pfam" id="PF08447">
    <property type="entry name" value="PAS_3"/>
    <property type="match status" value="1"/>
</dbReference>
<dbReference type="InterPro" id="IPR036890">
    <property type="entry name" value="HATPase_C_sf"/>
</dbReference>